<dbReference type="Pfam" id="PF00089">
    <property type="entry name" value="Trypsin"/>
    <property type="match status" value="1"/>
</dbReference>
<feature type="signal peptide" evidence="6">
    <location>
        <begin position="1"/>
        <end position="18"/>
    </location>
</feature>
<keyword evidence="9" id="KW-1185">Reference proteome</keyword>
<dbReference type="FunFam" id="2.40.10.10:FF:000028">
    <property type="entry name" value="Serine protease easter"/>
    <property type="match status" value="1"/>
</dbReference>
<dbReference type="InterPro" id="IPR043504">
    <property type="entry name" value="Peptidase_S1_PA_chymotrypsin"/>
</dbReference>
<organism evidence="8 9">
    <name type="scientific">Arctia plantaginis</name>
    <name type="common">Wood tiger moth</name>
    <name type="synonym">Phalaena plantaginis</name>
    <dbReference type="NCBI Taxonomy" id="874455"/>
    <lineage>
        <taxon>Eukaryota</taxon>
        <taxon>Metazoa</taxon>
        <taxon>Ecdysozoa</taxon>
        <taxon>Arthropoda</taxon>
        <taxon>Hexapoda</taxon>
        <taxon>Insecta</taxon>
        <taxon>Pterygota</taxon>
        <taxon>Neoptera</taxon>
        <taxon>Endopterygota</taxon>
        <taxon>Lepidoptera</taxon>
        <taxon>Glossata</taxon>
        <taxon>Ditrysia</taxon>
        <taxon>Noctuoidea</taxon>
        <taxon>Erebidae</taxon>
        <taxon>Arctiinae</taxon>
        <taxon>Arctia</taxon>
    </lineage>
</organism>
<dbReference type="PROSITE" id="PS00135">
    <property type="entry name" value="TRYPSIN_SER"/>
    <property type="match status" value="1"/>
</dbReference>
<protein>
    <recommendedName>
        <fullName evidence="7">Peptidase S1 domain-containing protein</fullName>
    </recommendedName>
</protein>
<proteinExistence type="inferred from homology"/>
<evidence type="ECO:0000259" key="7">
    <source>
        <dbReference type="PROSITE" id="PS50240"/>
    </source>
</evidence>
<evidence type="ECO:0000256" key="3">
    <source>
        <dbReference type="ARBA" id="ARBA00023180"/>
    </source>
</evidence>
<dbReference type="EMBL" id="CADEBC010000523">
    <property type="protein sequence ID" value="CAB3245141.1"/>
    <property type="molecule type" value="Genomic_DNA"/>
</dbReference>
<reference evidence="8 9" key="1">
    <citation type="submission" date="2020-04" db="EMBL/GenBank/DDBJ databases">
        <authorList>
            <person name="Wallbank WR R."/>
            <person name="Pardo Diaz C."/>
            <person name="Kozak K."/>
            <person name="Martin S."/>
            <person name="Jiggins C."/>
            <person name="Moest M."/>
            <person name="Warren A I."/>
            <person name="Byers J.R.P. K."/>
            <person name="Montejo-Kovacevich G."/>
            <person name="Yen C E."/>
        </authorList>
    </citation>
    <scope>NUCLEOTIDE SEQUENCE [LARGE SCALE GENOMIC DNA]</scope>
</reference>
<dbReference type="CDD" id="cd00190">
    <property type="entry name" value="Tryp_SPc"/>
    <property type="match status" value="1"/>
</dbReference>
<evidence type="ECO:0000313" key="8">
    <source>
        <dbReference type="EMBL" id="CAB3245141.1"/>
    </source>
</evidence>
<dbReference type="OrthoDB" id="10012881at2759"/>
<dbReference type="InterPro" id="IPR001314">
    <property type="entry name" value="Peptidase_S1A"/>
</dbReference>
<name>A0A8S1AK66_ARCPL</name>
<feature type="chain" id="PRO_5035864998" description="Peptidase S1 domain-containing protein" evidence="6">
    <location>
        <begin position="19"/>
        <end position="271"/>
    </location>
</feature>
<dbReference type="GO" id="GO:0006508">
    <property type="term" value="P:proteolysis"/>
    <property type="evidence" value="ECO:0007669"/>
    <property type="project" value="UniProtKB-KW"/>
</dbReference>
<evidence type="ECO:0000313" key="9">
    <source>
        <dbReference type="Proteomes" id="UP000494106"/>
    </source>
</evidence>
<dbReference type="InterPro" id="IPR033116">
    <property type="entry name" value="TRYPSIN_SER"/>
</dbReference>
<evidence type="ECO:0000256" key="6">
    <source>
        <dbReference type="SAM" id="SignalP"/>
    </source>
</evidence>
<evidence type="ECO:0000256" key="4">
    <source>
        <dbReference type="ARBA" id="ARBA00024195"/>
    </source>
</evidence>
<dbReference type="PRINTS" id="PR00722">
    <property type="entry name" value="CHYMOTRYPSIN"/>
</dbReference>
<evidence type="ECO:0000256" key="5">
    <source>
        <dbReference type="RuleBase" id="RU363034"/>
    </source>
</evidence>
<dbReference type="InterPro" id="IPR009003">
    <property type="entry name" value="Peptidase_S1_PA"/>
</dbReference>
<dbReference type="SMART" id="SM00020">
    <property type="entry name" value="Tryp_SPc"/>
    <property type="match status" value="1"/>
</dbReference>
<dbReference type="InterPro" id="IPR001254">
    <property type="entry name" value="Trypsin_dom"/>
</dbReference>
<keyword evidence="5" id="KW-0720">Serine protease</keyword>
<dbReference type="Proteomes" id="UP000494106">
    <property type="component" value="Unassembled WGS sequence"/>
</dbReference>
<keyword evidence="1 6" id="KW-0732">Signal</keyword>
<feature type="domain" description="Peptidase S1" evidence="7">
    <location>
        <begin position="44"/>
        <end position="270"/>
    </location>
</feature>
<dbReference type="SUPFAM" id="SSF50494">
    <property type="entry name" value="Trypsin-like serine proteases"/>
    <property type="match status" value="1"/>
</dbReference>
<dbReference type="GO" id="GO:0004252">
    <property type="term" value="F:serine-type endopeptidase activity"/>
    <property type="evidence" value="ECO:0007669"/>
    <property type="project" value="InterPro"/>
</dbReference>
<dbReference type="PROSITE" id="PS00134">
    <property type="entry name" value="TRYPSIN_HIS"/>
    <property type="match status" value="1"/>
</dbReference>
<dbReference type="AlphaFoldDB" id="A0A8S1AK66"/>
<dbReference type="PROSITE" id="PS50240">
    <property type="entry name" value="TRYPSIN_DOM"/>
    <property type="match status" value="1"/>
</dbReference>
<evidence type="ECO:0000256" key="1">
    <source>
        <dbReference type="ARBA" id="ARBA00022729"/>
    </source>
</evidence>
<gene>
    <name evidence="8" type="ORF">APLA_LOCUS10320</name>
</gene>
<evidence type="ECO:0000256" key="2">
    <source>
        <dbReference type="ARBA" id="ARBA00023157"/>
    </source>
</evidence>
<accession>A0A8S1AK66</accession>
<keyword evidence="2" id="KW-1015">Disulfide bond</keyword>
<comment type="similarity">
    <text evidence="4">Belongs to the peptidase S1 family. CLIP subfamily.</text>
</comment>
<dbReference type="Gene3D" id="2.40.10.10">
    <property type="entry name" value="Trypsin-like serine proteases"/>
    <property type="match status" value="2"/>
</dbReference>
<keyword evidence="5" id="KW-0645">Protease</keyword>
<dbReference type="PANTHER" id="PTHR24256">
    <property type="entry name" value="TRYPTASE-RELATED"/>
    <property type="match status" value="1"/>
</dbReference>
<keyword evidence="3" id="KW-0325">Glycoprotein</keyword>
<comment type="caution">
    <text evidence="8">The sequence shown here is derived from an EMBL/GenBank/DDBJ whole genome shotgun (WGS) entry which is preliminary data.</text>
</comment>
<dbReference type="InterPro" id="IPR018114">
    <property type="entry name" value="TRYPSIN_HIS"/>
</dbReference>
<keyword evidence="5" id="KW-0378">Hydrolase</keyword>
<sequence length="271" mass="30383">MSSLVFVFAVLCLSGVWGMKLDWWNNVDSKCGVEASTHLVHHNPWLVYLEYWRKDLVDIRCAATLIDKRHLITAAHCIKKPRFKRLVARLGEYDLLSDKDCVQGVCTDPLVKIDVANVYVHPEYDGREHDIAIVRLAEDAPYTDFIRPVCLPKGELKTDTTFFAAGWGEIPMKGIYAHDKKIIPLPLWNKKDCQASYKHIVLPESVICAGGQEGIDTCRGDSGGPLTRVQETVELFGVTSGGNARCGTKNYPGIYTKVVDYLDWIEAVIKS</sequence>
<dbReference type="InterPro" id="IPR051487">
    <property type="entry name" value="Ser/Thr_Proteases_Immune/Dev"/>
</dbReference>